<dbReference type="Gene3D" id="3.40.50.880">
    <property type="match status" value="1"/>
</dbReference>
<feature type="domain" description="DJ-1/PfpI" evidence="1">
    <location>
        <begin position="3"/>
        <end position="170"/>
    </location>
</feature>
<evidence type="ECO:0000259" key="1">
    <source>
        <dbReference type="Pfam" id="PF01965"/>
    </source>
</evidence>
<reference evidence="3" key="1">
    <citation type="journal article" date="2013" name="Genome Biol.">
        <title>Draft genome of the mountain pine beetle, Dendroctonus ponderosae Hopkins, a major forest pest.</title>
        <authorList>
            <person name="Keeling C.I."/>
            <person name="Yuen M.M."/>
            <person name="Liao N.Y."/>
            <person name="Docking T.R."/>
            <person name="Chan S.K."/>
            <person name="Taylor G.A."/>
            <person name="Palmquist D.L."/>
            <person name="Jackman S.D."/>
            <person name="Nguyen A."/>
            <person name="Li M."/>
            <person name="Henderson H."/>
            <person name="Janes J.K."/>
            <person name="Zhao Y."/>
            <person name="Pandoh P."/>
            <person name="Moore R."/>
            <person name="Sperling F.A."/>
            <person name="Huber D.P."/>
            <person name="Birol I."/>
            <person name="Jones S.J."/>
            <person name="Bohlmann J."/>
        </authorList>
    </citation>
    <scope>NUCLEOTIDE SEQUENCE</scope>
</reference>
<evidence type="ECO:0000313" key="3">
    <source>
        <dbReference type="Proteomes" id="UP000019118"/>
    </source>
</evidence>
<name>A0AAR5P1H6_DENPD</name>
<dbReference type="EnsemblMetazoa" id="XM_019899449.1">
    <property type="protein sequence ID" value="XP_019755008.1"/>
    <property type="gene ID" value="LOC109533931"/>
</dbReference>
<protein>
    <recommendedName>
        <fullName evidence="1">DJ-1/PfpI domain-containing protein</fullName>
    </recommendedName>
</protein>
<dbReference type="Proteomes" id="UP000019118">
    <property type="component" value="Unassembled WGS sequence"/>
</dbReference>
<dbReference type="InterPro" id="IPR002818">
    <property type="entry name" value="DJ-1/PfpI"/>
</dbReference>
<organism evidence="2 3">
    <name type="scientific">Dendroctonus ponderosae</name>
    <name type="common">Mountain pine beetle</name>
    <dbReference type="NCBI Taxonomy" id="77166"/>
    <lineage>
        <taxon>Eukaryota</taxon>
        <taxon>Metazoa</taxon>
        <taxon>Ecdysozoa</taxon>
        <taxon>Arthropoda</taxon>
        <taxon>Hexapoda</taxon>
        <taxon>Insecta</taxon>
        <taxon>Pterygota</taxon>
        <taxon>Neoptera</taxon>
        <taxon>Endopterygota</taxon>
        <taxon>Coleoptera</taxon>
        <taxon>Polyphaga</taxon>
        <taxon>Cucujiformia</taxon>
        <taxon>Curculionidae</taxon>
        <taxon>Scolytinae</taxon>
        <taxon>Dendroctonus</taxon>
    </lineage>
</organism>
<dbReference type="PANTHER" id="PTHR43130:SF14">
    <property type="entry name" value="DJ-1_PFPI DOMAIN-CONTAINING PROTEIN"/>
    <property type="match status" value="1"/>
</dbReference>
<dbReference type="InterPro" id="IPR052158">
    <property type="entry name" value="INH-QAR"/>
</dbReference>
<accession>A0AAR5P1H6</accession>
<dbReference type="AlphaFoldDB" id="A0AAR5P1H6"/>
<sequence length="192" mass="21275">MNIGILLFDEVEVLDFAGPYEVFAITTDSHNKKLFNVFTVAQKHEITARNGLSVKSDYLLENCPCIDILVIPGGYGAETVELYNAHLLDWIKLKHQTTNITFSICTGAFILAEAGLLDGLSATTHWMDISRLEAEYPKITVIKDVRFVDENKIITSAGISSGINASLHVVSKVTNRDIALNTARRMEFEADL</sequence>
<dbReference type="CDD" id="cd03139">
    <property type="entry name" value="GATase1_PfpI_2"/>
    <property type="match status" value="1"/>
</dbReference>
<dbReference type="InterPro" id="IPR029062">
    <property type="entry name" value="Class_I_gatase-like"/>
</dbReference>
<dbReference type="SUPFAM" id="SSF52317">
    <property type="entry name" value="Class I glutamine amidotransferase-like"/>
    <property type="match status" value="1"/>
</dbReference>
<dbReference type="PANTHER" id="PTHR43130">
    <property type="entry name" value="ARAC-FAMILY TRANSCRIPTIONAL REGULATOR"/>
    <property type="match status" value="1"/>
</dbReference>
<keyword evidence="3" id="KW-1185">Reference proteome</keyword>
<proteinExistence type="predicted"/>
<evidence type="ECO:0000313" key="2">
    <source>
        <dbReference type="EnsemblMetazoa" id="XP_019755008.1"/>
    </source>
</evidence>
<dbReference type="Pfam" id="PF01965">
    <property type="entry name" value="DJ-1_PfpI"/>
    <property type="match status" value="1"/>
</dbReference>
<reference evidence="2" key="2">
    <citation type="submission" date="2024-08" db="UniProtKB">
        <authorList>
            <consortium name="EnsemblMetazoa"/>
        </authorList>
    </citation>
    <scope>IDENTIFICATION</scope>
</reference>
<dbReference type="GO" id="GO:0006355">
    <property type="term" value="P:regulation of DNA-templated transcription"/>
    <property type="evidence" value="ECO:0007669"/>
    <property type="project" value="TreeGrafter"/>
</dbReference>